<evidence type="ECO:0000256" key="2">
    <source>
        <dbReference type="ARBA" id="ARBA00005582"/>
    </source>
</evidence>
<dbReference type="PANTHER" id="PTHR43758">
    <property type="entry name" value="7,8-DIHYDRO-8-OXOGUANINE TRIPHOSPHATASE"/>
    <property type="match status" value="1"/>
</dbReference>
<gene>
    <name evidence="23" type="ORF">GCM10025866_30050</name>
</gene>
<dbReference type="PANTHER" id="PTHR43758:SF2">
    <property type="entry name" value="OXIDIZED PURINE NUCLEOSIDE TRIPHOSPHATE HYDROLASE"/>
    <property type="match status" value="1"/>
</dbReference>
<dbReference type="PRINTS" id="PR01403">
    <property type="entry name" value="8OXTPHPHTASE"/>
</dbReference>
<keyword evidence="4" id="KW-0479">Metal-binding</keyword>
<comment type="catalytic activity">
    <reaction evidence="9">
        <text>8-oxo-dGTP + H2O = 8-oxo-dGMP + diphosphate + H(+)</text>
        <dbReference type="Rhea" id="RHEA:31575"/>
        <dbReference type="ChEBI" id="CHEBI:15377"/>
        <dbReference type="ChEBI" id="CHEBI:15378"/>
        <dbReference type="ChEBI" id="CHEBI:33019"/>
        <dbReference type="ChEBI" id="CHEBI:63224"/>
        <dbReference type="ChEBI" id="CHEBI:77896"/>
    </reaction>
    <physiologicalReaction direction="left-to-right" evidence="9">
        <dbReference type="Rhea" id="RHEA:31576"/>
    </physiologicalReaction>
</comment>
<sequence length="162" mass="17637">MFEVAVTYLLRPGTDGDEVLLGRKLTGIGSGRVVGPGGKLEGEETAAEAAAREVLEEVGVSVAVAALTPVARLVYTFPHRPEWSQTSTAFLARDWRGEPVPSRELEPAWFPVGRLPLGEMWDDARLWLPRALTGEFVQASCSYAADNTTVAEWDEREQPSPA</sequence>
<comment type="catalytic activity">
    <reaction evidence="10">
        <text>2-oxo-ATP + H2O = 2-oxo-AMP + diphosphate + H(+)</text>
        <dbReference type="Rhea" id="RHEA:67392"/>
        <dbReference type="ChEBI" id="CHEBI:15377"/>
        <dbReference type="ChEBI" id="CHEBI:15378"/>
        <dbReference type="ChEBI" id="CHEBI:33019"/>
        <dbReference type="ChEBI" id="CHEBI:71395"/>
        <dbReference type="ChEBI" id="CHEBI:172878"/>
    </reaction>
    <physiologicalReaction direction="left-to-right" evidence="10">
        <dbReference type="Rhea" id="RHEA:67393"/>
    </physiologicalReaction>
</comment>
<evidence type="ECO:0000256" key="19">
    <source>
        <dbReference type="ARBA" id="ARBA00048894"/>
    </source>
</evidence>
<dbReference type="InterPro" id="IPR000086">
    <property type="entry name" value="NUDIX_hydrolase_dom"/>
</dbReference>
<comment type="catalytic activity">
    <reaction evidence="8">
        <text>2-oxo-dATP + H2O = 2-oxo-dAMP + diphosphate + H(+)</text>
        <dbReference type="Rhea" id="RHEA:31583"/>
        <dbReference type="ChEBI" id="CHEBI:15377"/>
        <dbReference type="ChEBI" id="CHEBI:15378"/>
        <dbReference type="ChEBI" id="CHEBI:33019"/>
        <dbReference type="ChEBI" id="CHEBI:63212"/>
        <dbReference type="ChEBI" id="CHEBI:77897"/>
        <dbReference type="EC" id="3.6.1.56"/>
    </reaction>
    <physiologicalReaction direction="left-to-right" evidence="8">
        <dbReference type="Rhea" id="RHEA:31584"/>
    </physiologicalReaction>
</comment>
<dbReference type="Proteomes" id="UP001321498">
    <property type="component" value="Chromosome"/>
</dbReference>
<evidence type="ECO:0000256" key="1">
    <source>
        <dbReference type="ARBA" id="ARBA00001946"/>
    </source>
</evidence>
<comment type="subunit">
    <text evidence="3">Monomer.</text>
</comment>
<evidence type="ECO:0000256" key="9">
    <source>
        <dbReference type="ARBA" id="ARBA00024486"/>
    </source>
</evidence>
<evidence type="ECO:0000256" key="7">
    <source>
        <dbReference type="ARBA" id="ARBA00024448"/>
    </source>
</evidence>
<evidence type="ECO:0000259" key="22">
    <source>
        <dbReference type="PROSITE" id="PS51462"/>
    </source>
</evidence>
<evidence type="ECO:0000256" key="17">
    <source>
        <dbReference type="ARBA" id="ARBA00032071"/>
    </source>
</evidence>
<reference evidence="24" key="1">
    <citation type="journal article" date="2019" name="Int. J. Syst. Evol. Microbiol.">
        <title>The Global Catalogue of Microorganisms (GCM) 10K type strain sequencing project: providing services to taxonomists for standard genome sequencing and annotation.</title>
        <authorList>
            <consortium name="The Broad Institute Genomics Platform"/>
            <consortium name="The Broad Institute Genome Sequencing Center for Infectious Disease"/>
            <person name="Wu L."/>
            <person name="Ma J."/>
        </authorList>
    </citation>
    <scope>NUCLEOTIDE SEQUENCE [LARGE SCALE GENOMIC DNA]</scope>
    <source>
        <strain evidence="24">NBRC 108725</strain>
    </source>
</reference>
<comment type="cofactor">
    <cofactor evidence="1">
        <name>Mg(2+)</name>
        <dbReference type="ChEBI" id="CHEBI:18420"/>
    </cofactor>
</comment>
<evidence type="ECO:0000256" key="21">
    <source>
        <dbReference type="ARBA" id="ARBA00053094"/>
    </source>
</evidence>
<evidence type="ECO:0000256" key="13">
    <source>
        <dbReference type="ARBA" id="ARBA00029673"/>
    </source>
</evidence>
<dbReference type="PROSITE" id="PS00893">
    <property type="entry name" value="NUDIX_BOX"/>
    <property type="match status" value="1"/>
</dbReference>
<comment type="function">
    <text evidence="21">Oxidized purine nucleoside triphosphate hydrolase which is a prominent sanitizer of the oxidized nucleotide pool. Catalyzes the hydrolysis of 2-oxo-dATP (2-hydroxy-dATP) into 2-oxo-dAMP. Also has a significant hydrolase activity toward 2-oxo-ATP, 8-oxo-dGTP and 8-oxo-dATP. Through the hydrolysis of oxidized purine nucleoside triphosphates, prevents their incorporation into DNA and the subsequent transversions A:T to C:G and G:C to T:A. Also catalyzes the hydrolysis of methylated purine nucleoside triphosphate preventing their integration into DNA. Through this antimutagenic activity protects cells from oxidative stress.</text>
</comment>
<evidence type="ECO:0000256" key="5">
    <source>
        <dbReference type="ARBA" id="ARBA00022801"/>
    </source>
</evidence>
<evidence type="ECO:0000256" key="18">
    <source>
        <dbReference type="ARBA" id="ARBA00048002"/>
    </source>
</evidence>
<evidence type="ECO:0000256" key="12">
    <source>
        <dbReference type="ARBA" id="ARBA00026218"/>
    </source>
</evidence>
<evidence type="ECO:0000256" key="3">
    <source>
        <dbReference type="ARBA" id="ARBA00011245"/>
    </source>
</evidence>
<accession>A0ABN6XQ46</accession>
<comment type="catalytic activity">
    <reaction evidence="20">
        <text>N(6)-methyl-dATP + H2O = N(6)-methyl-dAMP + diphosphate + H(+)</text>
        <dbReference type="Rhea" id="RHEA:67604"/>
        <dbReference type="ChEBI" id="CHEBI:15377"/>
        <dbReference type="ChEBI" id="CHEBI:15378"/>
        <dbReference type="ChEBI" id="CHEBI:33019"/>
        <dbReference type="ChEBI" id="CHEBI:169976"/>
        <dbReference type="ChEBI" id="CHEBI:172872"/>
    </reaction>
    <physiologicalReaction direction="left-to-right" evidence="20">
        <dbReference type="Rhea" id="RHEA:67605"/>
    </physiologicalReaction>
</comment>
<evidence type="ECO:0000256" key="6">
    <source>
        <dbReference type="ARBA" id="ARBA00022842"/>
    </source>
</evidence>
<evidence type="ECO:0000256" key="8">
    <source>
        <dbReference type="ARBA" id="ARBA00024459"/>
    </source>
</evidence>
<evidence type="ECO:0000256" key="14">
    <source>
        <dbReference type="ARBA" id="ARBA00030634"/>
    </source>
</evidence>
<dbReference type="Gene3D" id="3.90.79.10">
    <property type="entry name" value="Nucleoside Triphosphate Pyrophosphohydrolase"/>
    <property type="match status" value="1"/>
</dbReference>
<organism evidence="23 24">
    <name type="scientific">Naasia aerilata</name>
    <dbReference type="NCBI Taxonomy" id="1162966"/>
    <lineage>
        <taxon>Bacteria</taxon>
        <taxon>Bacillati</taxon>
        <taxon>Actinomycetota</taxon>
        <taxon>Actinomycetes</taxon>
        <taxon>Micrococcales</taxon>
        <taxon>Microbacteriaceae</taxon>
        <taxon>Naasia</taxon>
    </lineage>
</organism>
<dbReference type="Pfam" id="PF00293">
    <property type="entry name" value="NUDIX"/>
    <property type="match status" value="1"/>
</dbReference>
<protein>
    <recommendedName>
        <fullName evidence="12">Oxidized purine nucleoside triphosphate hydrolase</fullName>
        <ecNumber evidence="11">3.6.1.56</ecNumber>
    </recommendedName>
    <alternativeName>
        <fullName evidence="16">2-hydroxy-dATP diphosphatase</fullName>
    </alternativeName>
    <alternativeName>
        <fullName evidence="15">7,8-dihydro-8-oxoguanine triphosphatase</fullName>
    </alternativeName>
    <alternativeName>
        <fullName evidence="14">8-oxo-dGTPase</fullName>
    </alternativeName>
    <alternativeName>
        <fullName evidence="17">Methylated purine nucleoside triphosphate hydrolase</fullName>
    </alternativeName>
    <alternativeName>
        <fullName evidence="13">Nucleoside diphosphate-linked moiety X motif 1</fullName>
    </alternativeName>
</protein>
<evidence type="ECO:0000256" key="16">
    <source>
        <dbReference type="ARBA" id="ARBA00031927"/>
    </source>
</evidence>
<dbReference type="InterPro" id="IPR003563">
    <property type="entry name" value="8ODP"/>
</dbReference>
<evidence type="ECO:0000256" key="4">
    <source>
        <dbReference type="ARBA" id="ARBA00022723"/>
    </source>
</evidence>
<keyword evidence="24" id="KW-1185">Reference proteome</keyword>
<dbReference type="SUPFAM" id="SSF55811">
    <property type="entry name" value="Nudix"/>
    <property type="match status" value="1"/>
</dbReference>
<dbReference type="RefSeq" id="WP_286277044.1">
    <property type="nucleotide sequence ID" value="NZ_AP027731.1"/>
</dbReference>
<evidence type="ECO:0000256" key="15">
    <source>
        <dbReference type="ARBA" id="ARBA00030682"/>
    </source>
</evidence>
<feature type="domain" description="Nudix hydrolase" evidence="22">
    <location>
        <begin position="1"/>
        <end position="133"/>
    </location>
</feature>
<name>A0ABN6XQ46_9MICO</name>
<dbReference type="EMBL" id="AP027731">
    <property type="protein sequence ID" value="BDZ47096.1"/>
    <property type="molecule type" value="Genomic_DNA"/>
</dbReference>
<evidence type="ECO:0000256" key="10">
    <source>
        <dbReference type="ARBA" id="ARBA00024596"/>
    </source>
</evidence>
<comment type="catalytic activity">
    <reaction evidence="7">
        <text>8-oxo-dATP + H2O = 8-oxo-dAMP + diphosphate + H(+)</text>
        <dbReference type="Rhea" id="RHEA:65396"/>
        <dbReference type="ChEBI" id="CHEBI:15377"/>
        <dbReference type="ChEBI" id="CHEBI:15378"/>
        <dbReference type="ChEBI" id="CHEBI:33019"/>
        <dbReference type="ChEBI" id="CHEBI:71361"/>
        <dbReference type="ChEBI" id="CHEBI:172871"/>
    </reaction>
    <physiologicalReaction direction="left-to-right" evidence="7">
        <dbReference type="Rhea" id="RHEA:65397"/>
    </physiologicalReaction>
</comment>
<comment type="catalytic activity">
    <reaction evidence="18">
        <text>N(6)-methyl-ATP + H2O = N(6)-methyl-AMP + diphosphate + H(+)</text>
        <dbReference type="Rhea" id="RHEA:67608"/>
        <dbReference type="ChEBI" id="CHEBI:15377"/>
        <dbReference type="ChEBI" id="CHEBI:15378"/>
        <dbReference type="ChEBI" id="CHEBI:33019"/>
        <dbReference type="ChEBI" id="CHEBI:144842"/>
        <dbReference type="ChEBI" id="CHEBI:172873"/>
    </reaction>
    <physiologicalReaction direction="left-to-right" evidence="18">
        <dbReference type="Rhea" id="RHEA:67609"/>
    </physiologicalReaction>
</comment>
<evidence type="ECO:0000256" key="20">
    <source>
        <dbReference type="ARBA" id="ARBA00049032"/>
    </source>
</evidence>
<dbReference type="PROSITE" id="PS51462">
    <property type="entry name" value="NUDIX"/>
    <property type="match status" value="1"/>
</dbReference>
<dbReference type="InterPro" id="IPR015797">
    <property type="entry name" value="NUDIX_hydrolase-like_dom_sf"/>
</dbReference>
<keyword evidence="6" id="KW-0460">Magnesium</keyword>
<comment type="similarity">
    <text evidence="2">Belongs to the Nudix hydrolase family.</text>
</comment>
<dbReference type="InterPro" id="IPR020084">
    <property type="entry name" value="NUDIX_hydrolase_CS"/>
</dbReference>
<evidence type="ECO:0000313" key="23">
    <source>
        <dbReference type="EMBL" id="BDZ47096.1"/>
    </source>
</evidence>
<evidence type="ECO:0000256" key="11">
    <source>
        <dbReference type="ARBA" id="ARBA00026103"/>
    </source>
</evidence>
<dbReference type="EC" id="3.6.1.56" evidence="11"/>
<keyword evidence="5" id="KW-0378">Hydrolase</keyword>
<proteinExistence type="inferred from homology"/>
<comment type="catalytic activity">
    <reaction evidence="19">
        <text>O(6)-methyl-dGTP + H2O = O(6)-methyl-dGMP + diphosphate + H(+)</text>
        <dbReference type="Rhea" id="RHEA:67600"/>
        <dbReference type="ChEBI" id="CHEBI:15377"/>
        <dbReference type="ChEBI" id="CHEBI:15378"/>
        <dbReference type="ChEBI" id="CHEBI:33019"/>
        <dbReference type="ChEBI" id="CHEBI:169974"/>
        <dbReference type="ChEBI" id="CHEBI:169975"/>
    </reaction>
    <physiologicalReaction direction="left-to-right" evidence="19">
        <dbReference type="Rhea" id="RHEA:67601"/>
    </physiologicalReaction>
</comment>
<evidence type="ECO:0000313" key="24">
    <source>
        <dbReference type="Proteomes" id="UP001321498"/>
    </source>
</evidence>